<dbReference type="PANTHER" id="PTHR30625">
    <property type="entry name" value="PROTEIN TOLQ"/>
    <property type="match status" value="1"/>
</dbReference>
<evidence type="ECO:0000256" key="6">
    <source>
        <dbReference type="RuleBase" id="RU004057"/>
    </source>
</evidence>
<dbReference type="InterPro" id="IPR002898">
    <property type="entry name" value="MotA_ExbB_proton_chnl"/>
</dbReference>
<feature type="transmembrane region" description="Helical" evidence="8">
    <location>
        <begin position="37"/>
        <end position="57"/>
    </location>
</feature>
<evidence type="ECO:0000313" key="10">
    <source>
        <dbReference type="EMBL" id="SMP70540.1"/>
    </source>
</evidence>
<evidence type="ECO:0000256" key="1">
    <source>
        <dbReference type="ARBA" id="ARBA00004651"/>
    </source>
</evidence>
<comment type="subcellular location">
    <subcellularLocation>
        <location evidence="1">Cell membrane</location>
        <topology evidence="1">Multi-pass membrane protein</topology>
    </subcellularLocation>
    <subcellularLocation>
        <location evidence="6">Membrane</location>
        <topology evidence="6">Multi-pass membrane protein</topology>
    </subcellularLocation>
</comment>
<feature type="region of interest" description="Disordered" evidence="7">
    <location>
        <begin position="316"/>
        <end position="351"/>
    </location>
</feature>
<feature type="domain" description="MotA/TolQ/ExbB proton channel" evidence="9">
    <location>
        <begin position="171"/>
        <end position="292"/>
    </location>
</feature>
<gene>
    <name evidence="10" type="ORF">SAMN06265222_11371</name>
</gene>
<keyword evidence="11" id="KW-1185">Reference proteome</keyword>
<evidence type="ECO:0000256" key="7">
    <source>
        <dbReference type="SAM" id="MobiDB-lite"/>
    </source>
</evidence>
<reference evidence="10 11" key="1">
    <citation type="submission" date="2017-05" db="EMBL/GenBank/DDBJ databases">
        <authorList>
            <person name="Varghese N."/>
            <person name="Submissions S."/>
        </authorList>
    </citation>
    <scope>NUCLEOTIDE SEQUENCE [LARGE SCALE GENOMIC DNA]</scope>
    <source>
        <strain evidence="10 11">DSM 25457</strain>
    </source>
</reference>
<comment type="similarity">
    <text evidence="6">Belongs to the exbB/tolQ family.</text>
</comment>
<evidence type="ECO:0000256" key="2">
    <source>
        <dbReference type="ARBA" id="ARBA00022475"/>
    </source>
</evidence>
<evidence type="ECO:0000256" key="5">
    <source>
        <dbReference type="ARBA" id="ARBA00023136"/>
    </source>
</evidence>
<keyword evidence="3 8" id="KW-0812">Transmembrane</keyword>
<evidence type="ECO:0000256" key="8">
    <source>
        <dbReference type="SAM" id="Phobius"/>
    </source>
</evidence>
<keyword evidence="6" id="KW-0653">Protein transport</keyword>
<evidence type="ECO:0000256" key="3">
    <source>
        <dbReference type="ARBA" id="ARBA00022692"/>
    </source>
</evidence>
<feature type="transmembrane region" description="Helical" evidence="8">
    <location>
        <begin position="212"/>
        <end position="236"/>
    </location>
</feature>
<organism evidence="10 11">
    <name type="scientific">Neorhodopirellula lusitana</name>
    <dbReference type="NCBI Taxonomy" id="445327"/>
    <lineage>
        <taxon>Bacteria</taxon>
        <taxon>Pseudomonadati</taxon>
        <taxon>Planctomycetota</taxon>
        <taxon>Planctomycetia</taxon>
        <taxon>Pirellulales</taxon>
        <taxon>Pirellulaceae</taxon>
        <taxon>Neorhodopirellula</taxon>
    </lineage>
</organism>
<comment type="caution">
    <text evidence="10">The sequence shown here is derived from an EMBL/GenBank/DDBJ whole genome shotgun (WGS) entry which is preliminary data.</text>
</comment>
<dbReference type="InterPro" id="IPR050790">
    <property type="entry name" value="ExbB/TolQ_transport"/>
</dbReference>
<keyword evidence="5 8" id="KW-0472">Membrane</keyword>
<proteinExistence type="inferred from homology"/>
<evidence type="ECO:0000313" key="11">
    <source>
        <dbReference type="Proteomes" id="UP001158067"/>
    </source>
</evidence>
<dbReference type="Pfam" id="PF01618">
    <property type="entry name" value="MotA_ExbB"/>
    <property type="match status" value="1"/>
</dbReference>
<feature type="transmembrane region" description="Helical" evidence="8">
    <location>
        <begin position="256"/>
        <end position="280"/>
    </location>
</feature>
<protein>
    <submittedName>
        <fullName evidence="10">Biopolymer transport protein ExbB</fullName>
    </submittedName>
</protein>
<accession>A0ABY1QH89</accession>
<sequence length="351" mass="37635">MAPNFENESLRMTFFSSATKRLARPVSQDRLSPRTSLWALGLAMALVFSITGIPGGWNAAVSAQDTADDVIVDAADIESVMNEAPDDGQQLGSDQPSGIDLLSLISRGGWFMLPIGLMSMLVVTLTIERTLSLRTRKIIPPELVEELGELVANQDHFPPATAYEVCQENRSPAGRVIASMLMRTGQPLGEIERAATETIQREADRYAAPVRWLTLAAAATPLMGLLGTVWGMIVAFHQSSTLTADRSRSEQLSEGIYTALVTTLAGLVVAIPAAIFAQYLENRITKLFQRIEELAFAVAPGLVRFTGRSKLDIDGNLRPIDGAAPPPVNSLPPVDGQHANGSPAPPPVASN</sequence>
<dbReference type="PANTHER" id="PTHR30625:SF11">
    <property type="entry name" value="MOTA_TOLQ_EXBB PROTON CHANNEL DOMAIN-CONTAINING PROTEIN"/>
    <property type="match status" value="1"/>
</dbReference>
<keyword evidence="6" id="KW-0813">Transport</keyword>
<dbReference type="EMBL" id="FXUG01000013">
    <property type="protein sequence ID" value="SMP70540.1"/>
    <property type="molecule type" value="Genomic_DNA"/>
</dbReference>
<evidence type="ECO:0000256" key="4">
    <source>
        <dbReference type="ARBA" id="ARBA00022989"/>
    </source>
</evidence>
<keyword evidence="4 8" id="KW-1133">Transmembrane helix</keyword>
<keyword evidence="2" id="KW-1003">Cell membrane</keyword>
<evidence type="ECO:0000259" key="9">
    <source>
        <dbReference type="Pfam" id="PF01618"/>
    </source>
</evidence>
<feature type="transmembrane region" description="Helical" evidence="8">
    <location>
        <begin position="109"/>
        <end position="127"/>
    </location>
</feature>
<dbReference type="Proteomes" id="UP001158067">
    <property type="component" value="Unassembled WGS sequence"/>
</dbReference>
<name>A0ABY1QH89_9BACT</name>